<gene>
    <name evidence="3" type="ORF">HDF16_002294</name>
</gene>
<dbReference type="PROSITE" id="PS50043">
    <property type="entry name" value="HTH_LUXR_2"/>
    <property type="match status" value="1"/>
</dbReference>
<dbReference type="SMART" id="SM00421">
    <property type="entry name" value="HTH_LUXR"/>
    <property type="match status" value="1"/>
</dbReference>
<dbReference type="InterPro" id="IPR011006">
    <property type="entry name" value="CheY-like_superfamily"/>
</dbReference>
<sequence length="218" mass="24163">MKEKLLAAQERLHLVASNSMRIAGIQGVYGDPCGLQIVPLTLEDALLRDVDEVLLVDADSVMPLFEMLSRLRGRRPLARVIVIGIDHDETYVECVIAAGAKGFLGANASADEFRYAIYNVREGSIWATRRVLSRLAERQLLQRLPDKIDPSVRFTEKECQIIRLLLDGKCNREIGLSMGIGPFTVKAHLGRIMRKAGVGNRIELTMFAVKHQSIALAG</sequence>
<dbReference type="InterPro" id="IPR000792">
    <property type="entry name" value="Tscrpt_reg_LuxR_C"/>
</dbReference>
<protein>
    <submittedName>
        <fullName evidence="3">DNA-binding NarL/FixJ family response regulator</fullName>
    </submittedName>
</protein>
<dbReference type="InterPro" id="IPR016032">
    <property type="entry name" value="Sig_transdc_resp-reg_C-effctor"/>
</dbReference>
<dbReference type="GO" id="GO:0006355">
    <property type="term" value="P:regulation of DNA-templated transcription"/>
    <property type="evidence" value="ECO:0007669"/>
    <property type="project" value="InterPro"/>
</dbReference>
<feature type="domain" description="HTH luxR-type" evidence="2">
    <location>
        <begin position="147"/>
        <end position="212"/>
    </location>
</feature>
<dbReference type="GO" id="GO:0003677">
    <property type="term" value="F:DNA binding"/>
    <property type="evidence" value="ECO:0007669"/>
    <property type="project" value="UniProtKB-KW"/>
</dbReference>
<keyword evidence="4" id="KW-1185">Reference proteome</keyword>
<evidence type="ECO:0000256" key="1">
    <source>
        <dbReference type="ARBA" id="ARBA00023125"/>
    </source>
</evidence>
<proteinExistence type="predicted"/>
<dbReference type="PANTHER" id="PTHR43214">
    <property type="entry name" value="TWO-COMPONENT RESPONSE REGULATOR"/>
    <property type="match status" value="1"/>
</dbReference>
<reference evidence="3 4" key="1">
    <citation type="submission" date="2020-08" db="EMBL/GenBank/DDBJ databases">
        <title>Genomic Encyclopedia of Type Strains, Phase IV (KMG-V): Genome sequencing to study the core and pangenomes of soil and plant-associated prokaryotes.</title>
        <authorList>
            <person name="Whitman W."/>
        </authorList>
    </citation>
    <scope>NUCLEOTIDE SEQUENCE [LARGE SCALE GENOMIC DNA]</scope>
    <source>
        <strain evidence="3 4">M8UP14</strain>
    </source>
</reference>
<evidence type="ECO:0000259" key="2">
    <source>
        <dbReference type="PROSITE" id="PS50043"/>
    </source>
</evidence>
<organism evidence="3 4">
    <name type="scientific">Granulicella aggregans</name>
    <dbReference type="NCBI Taxonomy" id="474949"/>
    <lineage>
        <taxon>Bacteria</taxon>
        <taxon>Pseudomonadati</taxon>
        <taxon>Acidobacteriota</taxon>
        <taxon>Terriglobia</taxon>
        <taxon>Terriglobales</taxon>
        <taxon>Acidobacteriaceae</taxon>
        <taxon>Granulicella</taxon>
    </lineage>
</organism>
<dbReference type="PROSITE" id="PS00622">
    <property type="entry name" value="HTH_LUXR_1"/>
    <property type="match status" value="1"/>
</dbReference>
<dbReference type="Proteomes" id="UP000540989">
    <property type="component" value="Unassembled WGS sequence"/>
</dbReference>
<dbReference type="RefSeq" id="WP_184216609.1">
    <property type="nucleotide sequence ID" value="NZ_JACHIP010000003.1"/>
</dbReference>
<dbReference type="Pfam" id="PF00196">
    <property type="entry name" value="GerE"/>
    <property type="match status" value="1"/>
</dbReference>
<evidence type="ECO:0000313" key="4">
    <source>
        <dbReference type="Proteomes" id="UP000540989"/>
    </source>
</evidence>
<accession>A0A7W8E343</accession>
<dbReference type="Gene3D" id="3.40.50.2300">
    <property type="match status" value="1"/>
</dbReference>
<dbReference type="CDD" id="cd06170">
    <property type="entry name" value="LuxR_C_like"/>
    <property type="match status" value="1"/>
</dbReference>
<dbReference type="Gene3D" id="1.10.10.10">
    <property type="entry name" value="Winged helix-like DNA-binding domain superfamily/Winged helix DNA-binding domain"/>
    <property type="match status" value="1"/>
</dbReference>
<dbReference type="PRINTS" id="PR00038">
    <property type="entry name" value="HTHLUXR"/>
</dbReference>
<dbReference type="InterPro" id="IPR036388">
    <property type="entry name" value="WH-like_DNA-bd_sf"/>
</dbReference>
<comment type="caution">
    <text evidence="3">The sequence shown here is derived from an EMBL/GenBank/DDBJ whole genome shotgun (WGS) entry which is preliminary data.</text>
</comment>
<dbReference type="SUPFAM" id="SSF46894">
    <property type="entry name" value="C-terminal effector domain of the bipartite response regulators"/>
    <property type="match status" value="1"/>
</dbReference>
<dbReference type="AlphaFoldDB" id="A0A7W8E343"/>
<name>A0A7W8E343_9BACT</name>
<dbReference type="SUPFAM" id="SSF52172">
    <property type="entry name" value="CheY-like"/>
    <property type="match status" value="1"/>
</dbReference>
<evidence type="ECO:0000313" key="3">
    <source>
        <dbReference type="EMBL" id="MBB5057588.1"/>
    </source>
</evidence>
<keyword evidence="1 3" id="KW-0238">DNA-binding</keyword>
<dbReference type="InterPro" id="IPR039420">
    <property type="entry name" value="WalR-like"/>
</dbReference>
<dbReference type="EMBL" id="JACHIP010000003">
    <property type="protein sequence ID" value="MBB5057588.1"/>
    <property type="molecule type" value="Genomic_DNA"/>
</dbReference>